<dbReference type="InterPro" id="IPR006442">
    <property type="entry name" value="Antitoxin_Phd/YefM"/>
</dbReference>
<dbReference type="PANTHER" id="PTHR33713:SF6">
    <property type="entry name" value="ANTITOXIN YEFM"/>
    <property type="match status" value="1"/>
</dbReference>
<name>A0A919A4G9_9ACTN</name>
<dbReference type="EMBL" id="BNBT01000141">
    <property type="protein sequence ID" value="GHE85881.1"/>
    <property type="molecule type" value="Genomic_DNA"/>
</dbReference>
<dbReference type="PANTHER" id="PTHR33713">
    <property type="entry name" value="ANTITOXIN YAFN-RELATED"/>
    <property type="match status" value="1"/>
</dbReference>
<comment type="function">
    <text evidence="2">Antitoxin component of a type II toxin-antitoxin (TA) system.</text>
</comment>
<sequence>MDATLRTGPRVHARAYIAFMTENTVTVREARAHLADHINRAEDGVPTVITRNGAPVAAVVPIADFEALEEAADVMLAREAEAILTEGGPTVTMAELLADLFTERGGEAV</sequence>
<comment type="caution">
    <text evidence="3">The sequence shown here is derived from an EMBL/GenBank/DDBJ whole genome shotgun (WGS) entry which is preliminary data.</text>
</comment>
<dbReference type="Pfam" id="PF02604">
    <property type="entry name" value="PhdYeFM_antitox"/>
    <property type="match status" value="1"/>
</dbReference>
<dbReference type="Proteomes" id="UP000608024">
    <property type="component" value="Unassembled WGS sequence"/>
</dbReference>
<dbReference type="NCBIfam" id="TIGR01552">
    <property type="entry name" value="phd_fam"/>
    <property type="match status" value="1"/>
</dbReference>
<accession>A0A919A4G9</accession>
<comment type="similarity">
    <text evidence="1 2">Belongs to the phD/YefM antitoxin family.</text>
</comment>
<dbReference type="Gene3D" id="3.40.1620.10">
    <property type="entry name" value="YefM-like domain"/>
    <property type="match status" value="1"/>
</dbReference>
<evidence type="ECO:0000313" key="3">
    <source>
        <dbReference type="EMBL" id="GHE85881.1"/>
    </source>
</evidence>
<reference evidence="3" key="1">
    <citation type="journal article" date="2014" name="Int. J. Syst. Evol. Microbiol.">
        <title>Complete genome sequence of Corynebacterium casei LMG S-19264T (=DSM 44701T), isolated from a smear-ripened cheese.</title>
        <authorList>
            <consortium name="US DOE Joint Genome Institute (JGI-PGF)"/>
            <person name="Walter F."/>
            <person name="Albersmeier A."/>
            <person name="Kalinowski J."/>
            <person name="Ruckert C."/>
        </authorList>
    </citation>
    <scope>NUCLEOTIDE SEQUENCE</scope>
    <source>
        <strain evidence="3">JCM 4784</strain>
    </source>
</reference>
<dbReference type="SUPFAM" id="SSF143120">
    <property type="entry name" value="YefM-like"/>
    <property type="match status" value="1"/>
</dbReference>
<dbReference type="InterPro" id="IPR036165">
    <property type="entry name" value="YefM-like_sf"/>
</dbReference>
<gene>
    <name evidence="3" type="ORF">GCM10018785_62000</name>
</gene>
<dbReference type="AlphaFoldDB" id="A0A919A4G9"/>
<keyword evidence="4" id="KW-1185">Reference proteome</keyword>
<evidence type="ECO:0000313" key="4">
    <source>
        <dbReference type="Proteomes" id="UP000608024"/>
    </source>
</evidence>
<reference evidence="3" key="2">
    <citation type="submission" date="2020-09" db="EMBL/GenBank/DDBJ databases">
        <authorList>
            <person name="Sun Q."/>
            <person name="Ohkuma M."/>
        </authorList>
    </citation>
    <scope>NUCLEOTIDE SEQUENCE</scope>
    <source>
        <strain evidence="3">JCM 4784</strain>
    </source>
</reference>
<evidence type="ECO:0000256" key="1">
    <source>
        <dbReference type="ARBA" id="ARBA00009981"/>
    </source>
</evidence>
<dbReference type="InterPro" id="IPR051405">
    <property type="entry name" value="phD/YefM_antitoxin"/>
</dbReference>
<organism evidence="3 4">
    <name type="scientific">Streptomyces longispororuber</name>
    <dbReference type="NCBI Taxonomy" id="68230"/>
    <lineage>
        <taxon>Bacteria</taxon>
        <taxon>Bacillati</taxon>
        <taxon>Actinomycetota</taxon>
        <taxon>Actinomycetes</taxon>
        <taxon>Kitasatosporales</taxon>
        <taxon>Streptomycetaceae</taxon>
        <taxon>Streptomyces</taxon>
    </lineage>
</organism>
<protein>
    <recommendedName>
        <fullName evidence="2">Antitoxin</fullName>
    </recommendedName>
</protein>
<evidence type="ECO:0000256" key="2">
    <source>
        <dbReference type="RuleBase" id="RU362080"/>
    </source>
</evidence>
<proteinExistence type="inferred from homology"/>